<evidence type="ECO:0000313" key="3">
    <source>
        <dbReference type="Proteomes" id="UP000803844"/>
    </source>
</evidence>
<sequence>MAIRKFIASCAAFSKSWSPYIIKKQSSEDVERTILNLTRLQQFRHPRGESSRPQGKVLLKREFPWIECVLHVIAVASTATVTYINLAAVYWADEGNWRPQWFLGNLGQQNSLKALTFAAQLYSILVTASLSSVVLYFVRRRLVGREGLPFGLLVGAYSLSNLSYLFQWGGYCIRKAWNITVRRNIPKPSAYSSWGKNHDTTSTAMIGLMIGIVIVLSLVVNPLANVAIVPTLQWWHVDQPYDDFKMPLYFNTTASAMYPLRVTGDVWNATCAEWSIATSYNGKSCPGAGLWELYEWLAGQSDEESNGIVNTTITEFEGHAQRALTAVTGGWKSSDSGSITVVLTLPHLILKAFGLLWVFIQTWENFKISQPLFSASQTANVLLPLVQVQCAYYDYNSTASDSYADVAFERYNLLDSLGDCQNESSNNELIVPEEYWNFPKPLGSTNFTWIDVKGNGSIGALFTVPSLSKNDTIISDASPPSVQYGGPFSNTGSGLVPCIVDARWAGGASLQYDPVNSALVSSNPADGWSFFGDTPNSSFPANCVKFLGSISNRITIDLSFAHLLNLGGYGKEQSFGSRSLNISSMEALMLPYIHNSSHGPWFLPPDWEQDWPAAGVSTSSGSYGEQVAETISRVLGLVIADGLARVSYNADVFVSHYGGDLLSDLHPNRGNYSDMNITTSQSTTLSLNVSRYGWGYGTSASLLIPVAITVLLAYAVMILLYWIYRMRSWWGTDSDKGGWTSKAWGDLSGLLRLILLSDEAKDLLQKGDSGEALWLTRFVVRERMEDEDRLHMVMVNDEDDGDLANIMPRQIELRFWCSFVNIRAADRFPISEMAAMQAGRQVEMEHL</sequence>
<reference evidence="2" key="1">
    <citation type="journal article" date="2020" name="Phytopathology">
        <title>Genome sequence of the chestnut blight fungus Cryphonectria parasitica EP155: A fundamental resource for an archetypical invasive plant pathogen.</title>
        <authorList>
            <person name="Crouch J.A."/>
            <person name="Dawe A."/>
            <person name="Aerts A."/>
            <person name="Barry K."/>
            <person name="Churchill A.C.L."/>
            <person name="Grimwood J."/>
            <person name="Hillman B."/>
            <person name="Milgroom M.G."/>
            <person name="Pangilinan J."/>
            <person name="Smith M."/>
            <person name="Salamov A."/>
            <person name="Schmutz J."/>
            <person name="Yadav J."/>
            <person name="Grigoriev I.V."/>
            <person name="Nuss D."/>
        </authorList>
    </citation>
    <scope>NUCLEOTIDE SEQUENCE</scope>
    <source>
        <strain evidence="2">EP155</strain>
    </source>
</reference>
<evidence type="ECO:0000256" key="1">
    <source>
        <dbReference type="SAM" id="Phobius"/>
    </source>
</evidence>
<feature type="transmembrane region" description="Helical" evidence="1">
    <location>
        <begin position="112"/>
        <end position="138"/>
    </location>
</feature>
<feature type="transmembrane region" description="Helical" evidence="1">
    <location>
        <begin position="68"/>
        <end position="92"/>
    </location>
</feature>
<accession>A0A9P4Y9F8</accession>
<gene>
    <name evidence="2" type="ORF">M406DRAFT_65917</name>
</gene>
<dbReference type="EMBL" id="MU032344">
    <property type="protein sequence ID" value="KAF3769419.1"/>
    <property type="molecule type" value="Genomic_DNA"/>
</dbReference>
<evidence type="ECO:0000313" key="2">
    <source>
        <dbReference type="EMBL" id="KAF3769419.1"/>
    </source>
</evidence>
<feature type="transmembrane region" description="Helical" evidence="1">
    <location>
        <begin position="204"/>
        <end position="224"/>
    </location>
</feature>
<dbReference type="RefSeq" id="XP_040780380.1">
    <property type="nucleotide sequence ID" value="XM_040924955.1"/>
</dbReference>
<organism evidence="2 3">
    <name type="scientific">Cryphonectria parasitica (strain ATCC 38755 / EP155)</name>
    <dbReference type="NCBI Taxonomy" id="660469"/>
    <lineage>
        <taxon>Eukaryota</taxon>
        <taxon>Fungi</taxon>
        <taxon>Dikarya</taxon>
        <taxon>Ascomycota</taxon>
        <taxon>Pezizomycotina</taxon>
        <taxon>Sordariomycetes</taxon>
        <taxon>Sordariomycetidae</taxon>
        <taxon>Diaporthales</taxon>
        <taxon>Cryphonectriaceae</taxon>
        <taxon>Cryphonectria-Endothia species complex</taxon>
        <taxon>Cryphonectria</taxon>
    </lineage>
</organism>
<dbReference type="AlphaFoldDB" id="A0A9P4Y9F8"/>
<protein>
    <submittedName>
        <fullName evidence="2">Uncharacterized protein</fullName>
    </submittedName>
</protein>
<feature type="transmembrane region" description="Helical" evidence="1">
    <location>
        <begin position="702"/>
        <end position="724"/>
    </location>
</feature>
<dbReference type="GeneID" id="63842084"/>
<proteinExistence type="predicted"/>
<dbReference type="Proteomes" id="UP000803844">
    <property type="component" value="Unassembled WGS sequence"/>
</dbReference>
<keyword evidence="1" id="KW-0812">Transmembrane</keyword>
<name>A0A9P4Y9F8_CRYP1</name>
<keyword evidence="1" id="KW-1133">Transmembrane helix</keyword>
<feature type="transmembrane region" description="Helical" evidence="1">
    <location>
        <begin position="150"/>
        <end position="168"/>
    </location>
</feature>
<dbReference type="OrthoDB" id="5342924at2759"/>
<keyword evidence="3" id="KW-1185">Reference proteome</keyword>
<keyword evidence="1" id="KW-0472">Membrane</keyword>
<feature type="transmembrane region" description="Helical" evidence="1">
    <location>
        <begin position="339"/>
        <end position="360"/>
    </location>
</feature>
<comment type="caution">
    <text evidence="2">The sequence shown here is derived from an EMBL/GenBank/DDBJ whole genome shotgun (WGS) entry which is preliminary data.</text>
</comment>